<dbReference type="PROSITE" id="PS50931">
    <property type="entry name" value="HTH_LYSR"/>
    <property type="match status" value="1"/>
</dbReference>
<reference evidence="7" key="1">
    <citation type="submission" date="2017-04" db="EMBL/GenBank/DDBJ databases">
        <authorList>
            <person name="Varghese N."/>
            <person name="Submissions S."/>
        </authorList>
    </citation>
    <scope>NUCLEOTIDE SEQUENCE [LARGE SCALE GENOMIC DNA]</scope>
    <source>
        <strain evidence="7">DSM 22618</strain>
    </source>
</reference>
<evidence type="ECO:0000259" key="5">
    <source>
        <dbReference type="PROSITE" id="PS50931"/>
    </source>
</evidence>
<dbReference type="PANTHER" id="PTHR30537">
    <property type="entry name" value="HTH-TYPE TRANSCRIPTIONAL REGULATOR"/>
    <property type="match status" value="1"/>
</dbReference>
<evidence type="ECO:0000256" key="4">
    <source>
        <dbReference type="ARBA" id="ARBA00023163"/>
    </source>
</evidence>
<sequence length="309" mass="34108">MKTNPHIPSPDALLAFDALARLGSFTAAAEAIGCAKSRISQLVKDLEHDLGTVLVLRNTRRVALTEAGRRLACHAAQLRSMLDKVRPDIEEAQGAIGGPLRVSSTMSFAQYLLAPLLGELAELHPALEMELVAENRLQDPVDAGLDFCLRSRAVHDDRLVAKSIGFVWEELYAAPAYLERAGIPQTPEDLLKHQLLHNSYNETGLDWRLEKDGQFVSLAIRPTLLCDQYAVIANAACAGVGIGLLPQYVVSPQLARGELIPVLPGWRTSGWPVFLVYPYRHPMPKKYEAFLQLVVPRLRTILGDDERHS</sequence>
<accession>A0A1Y6B8Z2</accession>
<dbReference type="InterPro" id="IPR005119">
    <property type="entry name" value="LysR_subst-bd"/>
</dbReference>
<evidence type="ECO:0000256" key="3">
    <source>
        <dbReference type="ARBA" id="ARBA00023125"/>
    </source>
</evidence>
<dbReference type="GO" id="GO:0003700">
    <property type="term" value="F:DNA-binding transcription factor activity"/>
    <property type="evidence" value="ECO:0007669"/>
    <property type="project" value="InterPro"/>
</dbReference>
<dbReference type="InterPro" id="IPR058163">
    <property type="entry name" value="LysR-type_TF_proteobact-type"/>
</dbReference>
<dbReference type="Proteomes" id="UP000192920">
    <property type="component" value="Unassembled WGS sequence"/>
</dbReference>
<name>A0A1Y6B8Z2_9NEIS</name>
<dbReference type="AlphaFoldDB" id="A0A1Y6B8Z2"/>
<evidence type="ECO:0000313" key="6">
    <source>
        <dbReference type="EMBL" id="SME97756.1"/>
    </source>
</evidence>
<organism evidence="6 7">
    <name type="scientific">Pseudogulbenkiania subflava DSM 22618</name>
    <dbReference type="NCBI Taxonomy" id="1123014"/>
    <lineage>
        <taxon>Bacteria</taxon>
        <taxon>Pseudomonadati</taxon>
        <taxon>Pseudomonadota</taxon>
        <taxon>Betaproteobacteria</taxon>
        <taxon>Neisseriales</taxon>
        <taxon>Chromobacteriaceae</taxon>
        <taxon>Pseudogulbenkiania</taxon>
    </lineage>
</organism>
<dbReference type="CDD" id="cd08422">
    <property type="entry name" value="PBP2_CrgA_like"/>
    <property type="match status" value="1"/>
</dbReference>
<protein>
    <submittedName>
        <fullName evidence="6">Transcriptional regulator, LysR family</fullName>
    </submittedName>
</protein>
<proteinExistence type="inferred from homology"/>
<evidence type="ECO:0000313" key="7">
    <source>
        <dbReference type="Proteomes" id="UP000192920"/>
    </source>
</evidence>
<dbReference type="GO" id="GO:0003677">
    <property type="term" value="F:DNA binding"/>
    <property type="evidence" value="ECO:0007669"/>
    <property type="project" value="UniProtKB-KW"/>
</dbReference>
<feature type="domain" description="HTH lysR-type" evidence="5">
    <location>
        <begin position="8"/>
        <end position="65"/>
    </location>
</feature>
<comment type="similarity">
    <text evidence="1">Belongs to the LysR transcriptional regulatory family.</text>
</comment>
<dbReference type="Gene3D" id="1.10.10.10">
    <property type="entry name" value="Winged helix-like DNA-binding domain superfamily/Winged helix DNA-binding domain"/>
    <property type="match status" value="1"/>
</dbReference>
<keyword evidence="7" id="KW-1185">Reference proteome</keyword>
<dbReference type="RefSeq" id="WP_085274825.1">
    <property type="nucleotide sequence ID" value="NZ_FXAG01000002.1"/>
</dbReference>
<keyword evidence="4" id="KW-0804">Transcription</keyword>
<evidence type="ECO:0000256" key="2">
    <source>
        <dbReference type="ARBA" id="ARBA00023015"/>
    </source>
</evidence>
<dbReference type="Pfam" id="PF03466">
    <property type="entry name" value="LysR_substrate"/>
    <property type="match status" value="1"/>
</dbReference>
<keyword evidence="2" id="KW-0805">Transcription regulation</keyword>
<dbReference type="EMBL" id="FXAG01000002">
    <property type="protein sequence ID" value="SME97756.1"/>
    <property type="molecule type" value="Genomic_DNA"/>
</dbReference>
<keyword evidence="3" id="KW-0238">DNA-binding</keyword>
<dbReference type="Pfam" id="PF00126">
    <property type="entry name" value="HTH_1"/>
    <property type="match status" value="1"/>
</dbReference>
<dbReference type="SUPFAM" id="SSF46785">
    <property type="entry name" value="Winged helix' DNA-binding domain"/>
    <property type="match status" value="1"/>
</dbReference>
<dbReference type="InterPro" id="IPR036388">
    <property type="entry name" value="WH-like_DNA-bd_sf"/>
</dbReference>
<gene>
    <name evidence="6" type="ORF">SAMN02745746_00460</name>
</gene>
<dbReference type="SUPFAM" id="SSF53850">
    <property type="entry name" value="Periplasmic binding protein-like II"/>
    <property type="match status" value="1"/>
</dbReference>
<dbReference type="PANTHER" id="PTHR30537:SF5">
    <property type="entry name" value="HTH-TYPE TRANSCRIPTIONAL ACTIVATOR TTDR-RELATED"/>
    <property type="match status" value="1"/>
</dbReference>
<evidence type="ECO:0000256" key="1">
    <source>
        <dbReference type="ARBA" id="ARBA00009437"/>
    </source>
</evidence>
<dbReference type="Gene3D" id="3.40.190.290">
    <property type="match status" value="1"/>
</dbReference>
<dbReference type="InterPro" id="IPR000847">
    <property type="entry name" value="LysR_HTH_N"/>
</dbReference>
<dbReference type="STRING" id="1123014.SAMN02745746_00460"/>
<dbReference type="InterPro" id="IPR036390">
    <property type="entry name" value="WH_DNA-bd_sf"/>
</dbReference>